<evidence type="ECO:0008006" key="3">
    <source>
        <dbReference type="Google" id="ProtNLM"/>
    </source>
</evidence>
<reference evidence="1" key="1">
    <citation type="submission" date="2021-04" db="EMBL/GenBank/DDBJ databases">
        <authorList>
            <person name="Hartkoorn R.C."/>
            <person name="Beaudoing E."/>
            <person name="Hot D."/>
        </authorList>
    </citation>
    <scope>NUCLEOTIDE SEQUENCE</scope>
    <source>
        <strain evidence="1">NRRL B-16292</strain>
    </source>
</reference>
<evidence type="ECO:0000313" key="1">
    <source>
        <dbReference type="EMBL" id="UWP86462.1"/>
    </source>
</evidence>
<protein>
    <recommendedName>
        <fullName evidence="3">Serine aminopeptidase S33 domain-containing protein</fullName>
    </recommendedName>
</protein>
<accession>A0ABY5W9B3</accession>
<keyword evidence="2" id="KW-1185">Reference proteome</keyword>
<gene>
    <name evidence="1" type="ORF">Dfulv_20355</name>
</gene>
<dbReference type="InterPro" id="IPR029058">
    <property type="entry name" value="AB_hydrolase_fold"/>
</dbReference>
<dbReference type="RefSeq" id="WP_259865656.1">
    <property type="nucleotide sequence ID" value="NZ_BAAAST010000027.1"/>
</dbReference>
<dbReference type="Gene3D" id="3.40.50.1820">
    <property type="entry name" value="alpha/beta hydrolase"/>
    <property type="match status" value="1"/>
</dbReference>
<proteinExistence type="predicted"/>
<dbReference type="Proteomes" id="UP001059617">
    <property type="component" value="Chromosome"/>
</dbReference>
<dbReference type="SUPFAM" id="SSF53474">
    <property type="entry name" value="alpha/beta-Hydrolases"/>
    <property type="match status" value="1"/>
</dbReference>
<sequence>MATGAAPGHADRLLTHGDRRPRAVLMLHGYTHSPAQLDVLAGLFFDRGYNVSVPRAPHHGVATPGAHAAVTVEGLLAYAGNALDLAATLGDEVGVIGVSGGAVLATWLAAHRGDTVSRLLALAPLYAPHPGRIPPVLLRPLIRLYGLGLLPDRIDSRGYSYRAVARYLRIAADHPSRPRPGALRHVAVAVSAGDTVVDRRSAFDVPARLAAAAGATLVQDTLPAELGLGHNIVSPIGSADDALARRYLALYENTPLDLPPG</sequence>
<organism evidence="1 2">
    <name type="scientific">Dactylosporangium fulvum</name>
    <dbReference type="NCBI Taxonomy" id="53359"/>
    <lineage>
        <taxon>Bacteria</taxon>
        <taxon>Bacillati</taxon>
        <taxon>Actinomycetota</taxon>
        <taxon>Actinomycetes</taxon>
        <taxon>Micromonosporales</taxon>
        <taxon>Micromonosporaceae</taxon>
        <taxon>Dactylosporangium</taxon>
    </lineage>
</organism>
<dbReference type="EMBL" id="CP073720">
    <property type="protein sequence ID" value="UWP86462.1"/>
    <property type="molecule type" value="Genomic_DNA"/>
</dbReference>
<reference evidence="1" key="2">
    <citation type="submission" date="2022-09" db="EMBL/GenBank/DDBJ databases">
        <title>Biosynthetic gene clusters of Dactylosporangioum fulvum.</title>
        <authorList>
            <person name="Caradec T."/>
        </authorList>
    </citation>
    <scope>NUCLEOTIDE SEQUENCE</scope>
    <source>
        <strain evidence="1">NRRL B-16292</strain>
    </source>
</reference>
<name>A0ABY5W9B3_9ACTN</name>
<evidence type="ECO:0000313" key="2">
    <source>
        <dbReference type="Proteomes" id="UP001059617"/>
    </source>
</evidence>